<proteinExistence type="predicted"/>
<accession>A0A0C1FQ74</accession>
<keyword evidence="1" id="KW-1133">Transmembrane helix</keyword>
<sequence length="151" mass="18066">MLQVNMASQRSKGYRKDIISTFFRIDKNQHESLFVYVYSYAFGVGLPIFFFVWQSVTSYYFIFGYFVLFRLLQIQVVHMQGMYIPELRISIIFSILIYIGQFRCRIIVPPGHFKLPNMQIFLTHPELPVTLAFFRQELKLAIRLIFVLWMI</sequence>
<name>A0A0C1FQ74_9SPHI</name>
<keyword evidence="1" id="KW-0812">Transmembrane</keyword>
<dbReference type="Proteomes" id="UP000031246">
    <property type="component" value="Unassembled WGS sequence"/>
</dbReference>
<evidence type="ECO:0000313" key="2">
    <source>
        <dbReference type="EMBL" id="KIA95092.1"/>
    </source>
</evidence>
<keyword evidence="1" id="KW-0472">Membrane</keyword>
<keyword evidence="3" id="KW-1185">Reference proteome</keyword>
<comment type="caution">
    <text evidence="2">The sequence shown here is derived from an EMBL/GenBank/DDBJ whole genome shotgun (WGS) entry which is preliminary data.</text>
</comment>
<protein>
    <submittedName>
        <fullName evidence="2">Uncharacterized protein</fullName>
    </submittedName>
</protein>
<evidence type="ECO:0000313" key="3">
    <source>
        <dbReference type="Proteomes" id="UP000031246"/>
    </source>
</evidence>
<reference evidence="2 3" key="1">
    <citation type="submission" date="2014-10" db="EMBL/GenBank/DDBJ databases">
        <title>Pedobacter Kyungheensis.</title>
        <authorList>
            <person name="Anderson B.M."/>
            <person name="Newman J.D."/>
        </authorList>
    </citation>
    <scope>NUCLEOTIDE SEQUENCE [LARGE SCALE GENOMIC DNA]</scope>
    <source>
        <strain evidence="2 3">KACC 16221</strain>
    </source>
</reference>
<dbReference type="EMBL" id="JSYN01000006">
    <property type="protein sequence ID" value="KIA95092.1"/>
    <property type="molecule type" value="Genomic_DNA"/>
</dbReference>
<evidence type="ECO:0000256" key="1">
    <source>
        <dbReference type="SAM" id="Phobius"/>
    </source>
</evidence>
<organism evidence="2 3">
    <name type="scientific">Pedobacter kyungheensis</name>
    <dbReference type="NCBI Taxonomy" id="1069985"/>
    <lineage>
        <taxon>Bacteria</taxon>
        <taxon>Pseudomonadati</taxon>
        <taxon>Bacteroidota</taxon>
        <taxon>Sphingobacteriia</taxon>
        <taxon>Sphingobacteriales</taxon>
        <taxon>Sphingobacteriaceae</taxon>
        <taxon>Pedobacter</taxon>
    </lineage>
</organism>
<dbReference type="AlphaFoldDB" id="A0A0C1FQ74"/>
<gene>
    <name evidence="2" type="ORF">OC25_07055</name>
</gene>
<feature type="transmembrane region" description="Helical" evidence="1">
    <location>
        <begin position="33"/>
        <end position="53"/>
    </location>
</feature>